<dbReference type="SUPFAM" id="SSF89095">
    <property type="entry name" value="GatB/YqeY motif"/>
    <property type="match status" value="1"/>
</dbReference>
<gene>
    <name evidence="1" type="ORF">A5642_05140</name>
</gene>
<evidence type="ECO:0000313" key="1">
    <source>
        <dbReference type="EMBL" id="OBA78010.1"/>
    </source>
</evidence>
<reference evidence="1 2" key="1">
    <citation type="submission" date="2016-06" db="EMBL/GenBank/DDBJ databases">
        <authorList>
            <person name="Kjaerup R.B."/>
            <person name="Dalgaard T.S."/>
            <person name="Juul-Madsen H.R."/>
        </authorList>
    </citation>
    <scope>NUCLEOTIDE SEQUENCE [LARGE SCALE GENOMIC DNA]</scope>
    <source>
        <strain evidence="1 2">1199456.5</strain>
    </source>
</reference>
<proteinExistence type="predicted"/>
<dbReference type="EMBL" id="LZSF01000271">
    <property type="protein sequence ID" value="OBA78010.1"/>
    <property type="molecule type" value="Genomic_DNA"/>
</dbReference>
<dbReference type="OrthoDB" id="4640723at2"/>
<name>A0A1A0LY05_MYCMU</name>
<comment type="caution">
    <text evidence="1">The sequence shown here is derived from an EMBL/GenBank/DDBJ whole genome shotgun (WGS) entry which is preliminary data.</text>
</comment>
<dbReference type="Gene3D" id="1.10.1510.10">
    <property type="entry name" value="Uncharacterised protein YqeY/AIM41 PF09424, N-terminal domain"/>
    <property type="match status" value="1"/>
</dbReference>
<dbReference type="AlphaFoldDB" id="A0A1A0LY05"/>
<accession>A0A1A0LY05</accession>
<organism evidence="1 2">
    <name type="scientific">Mycolicibacterium mucogenicum</name>
    <name type="common">Mycobacterium mucogenicum</name>
    <dbReference type="NCBI Taxonomy" id="56689"/>
    <lineage>
        <taxon>Bacteria</taxon>
        <taxon>Bacillati</taxon>
        <taxon>Actinomycetota</taxon>
        <taxon>Actinomycetes</taxon>
        <taxon>Mycobacteriales</taxon>
        <taxon>Mycobacteriaceae</taxon>
        <taxon>Mycolicibacterium</taxon>
    </lineage>
</organism>
<dbReference type="RefSeq" id="WP_064860718.1">
    <property type="nucleotide sequence ID" value="NZ_LZSF01000271.1"/>
</dbReference>
<dbReference type="InterPro" id="IPR003789">
    <property type="entry name" value="Asn/Gln_tRNA_amidoTrase-B-like"/>
</dbReference>
<sequence length="120" mass="12663">MTEPAQQWRTGLRSRLIAARKAKDDVAIAALRSALSAIDNAETPDVPLPRAGAIADSAHGLGAAEVTRRRLTEAQIRELIDTEVDERRAAAGQLRSAGRDDRAAQVEAEAAVLRALSAGG</sequence>
<evidence type="ECO:0000313" key="2">
    <source>
        <dbReference type="Proteomes" id="UP000093962"/>
    </source>
</evidence>
<protein>
    <submittedName>
        <fullName evidence="1">GatB/YqeY</fullName>
    </submittedName>
</protein>
<dbReference type="GO" id="GO:0016884">
    <property type="term" value="F:carbon-nitrogen ligase activity, with glutamine as amido-N-donor"/>
    <property type="evidence" value="ECO:0007669"/>
    <property type="project" value="InterPro"/>
</dbReference>
<dbReference type="InterPro" id="IPR042184">
    <property type="entry name" value="YqeY/Aim41_N"/>
</dbReference>
<dbReference type="Proteomes" id="UP000093962">
    <property type="component" value="Unassembled WGS sequence"/>
</dbReference>